<dbReference type="OrthoDB" id="9805601at2"/>
<name>A0A344PJM5_9RHOB</name>
<feature type="domain" description="ABC transporter" evidence="3">
    <location>
        <begin position="4"/>
        <end position="230"/>
    </location>
</feature>
<organism evidence="4 5">
    <name type="scientific">Paracoccus suum</name>
    <dbReference type="NCBI Taxonomy" id="2259340"/>
    <lineage>
        <taxon>Bacteria</taxon>
        <taxon>Pseudomonadati</taxon>
        <taxon>Pseudomonadota</taxon>
        <taxon>Alphaproteobacteria</taxon>
        <taxon>Rhodobacterales</taxon>
        <taxon>Paracoccaceae</taxon>
        <taxon>Paracoccus</taxon>
    </lineage>
</organism>
<evidence type="ECO:0000313" key="4">
    <source>
        <dbReference type="EMBL" id="AXC49580.1"/>
    </source>
</evidence>
<dbReference type="PROSITE" id="PS50893">
    <property type="entry name" value="ABC_TRANSPORTER_2"/>
    <property type="match status" value="1"/>
</dbReference>
<evidence type="ECO:0000259" key="3">
    <source>
        <dbReference type="PROSITE" id="PS50893"/>
    </source>
</evidence>
<dbReference type="InterPro" id="IPR003593">
    <property type="entry name" value="AAA+_ATPase"/>
</dbReference>
<dbReference type="SUPFAM" id="SSF52540">
    <property type="entry name" value="P-loop containing nucleoside triphosphate hydrolases"/>
    <property type="match status" value="1"/>
</dbReference>
<dbReference type="KEGG" id="pars:DRW48_07645"/>
<dbReference type="Proteomes" id="UP000252023">
    <property type="component" value="Chromosome"/>
</dbReference>
<dbReference type="RefSeq" id="WP_114075895.1">
    <property type="nucleotide sequence ID" value="NZ_CP030918.1"/>
</dbReference>
<dbReference type="SMART" id="SM00382">
    <property type="entry name" value="AAA"/>
    <property type="match status" value="1"/>
</dbReference>
<dbReference type="PANTHER" id="PTHR42794:SF2">
    <property type="entry name" value="ABC TRANSPORTER ATP-BINDING PROTEIN"/>
    <property type="match status" value="1"/>
</dbReference>
<dbReference type="PROSITE" id="PS00211">
    <property type="entry name" value="ABC_TRANSPORTER_1"/>
    <property type="match status" value="1"/>
</dbReference>
<dbReference type="EMBL" id="CP030918">
    <property type="protein sequence ID" value="AXC49580.1"/>
    <property type="molecule type" value="Genomic_DNA"/>
</dbReference>
<sequence>MNLLDLRDLTVRRGARTVLEGVSLTVAAGEVVGLIGPNGAGKTTLLRAALGLIPAAKGSSNLAAMPARTRARAAAWLPQAREIAWPVSVTTLVALGRRPHAPGPADQPAIEAAIAAMDLDALRARPATQLSGGEQARVLIARALAQEAPLLIADEPTAGLDTAHQLALMALFADLAASGRGVLVTLHDLALATLTCHRVVVLSAGGRVMADGPPSEVLSDALLAEVFAVEAVRIARPQGTILAPVRALR</sequence>
<keyword evidence="5" id="KW-1185">Reference proteome</keyword>
<dbReference type="Pfam" id="PF00005">
    <property type="entry name" value="ABC_tran"/>
    <property type="match status" value="1"/>
</dbReference>
<gene>
    <name evidence="4" type="ORF">DRW48_07645</name>
</gene>
<protein>
    <submittedName>
        <fullName evidence="4">ABC transporter ATP-binding protein</fullName>
    </submittedName>
</protein>
<dbReference type="AlphaFoldDB" id="A0A344PJM5"/>
<dbReference type="Gene3D" id="3.40.50.300">
    <property type="entry name" value="P-loop containing nucleotide triphosphate hydrolases"/>
    <property type="match status" value="1"/>
</dbReference>
<proteinExistence type="predicted"/>
<dbReference type="PANTHER" id="PTHR42794">
    <property type="entry name" value="HEMIN IMPORT ATP-BINDING PROTEIN HMUV"/>
    <property type="match status" value="1"/>
</dbReference>
<dbReference type="InterPro" id="IPR017871">
    <property type="entry name" value="ABC_transporter-like_CS"/>
</dbReference>
<dbReference type="InterPro" id="IPR027417">
    <property type="entry name" value="P-loop_NTPase"/>
</dbReference>
<dbReference type="GO" id="GO:0016887">
    <property type="term" value="F:ATP hydrolysis activity"/>
    <property type="evidence" value="ECO:0007669"/>
    <property type="project" value="InterPro"/>
</dbReference>
<evidence type="ECO:0000256" key="1">
    <source>
        <dbReference type="ARBA" id="ARBA00022741"/>
    </source>
</evidence>
<dbReference type="GO" id="GO:0005524">
    <property type="term" value="F:ATP binding"/>
    <property type="evidence" value="ECO:0007669"/>
    <property type="project" value="UniProtKB-KW"/>
</dbReference>
<evidence type="ECO:0000313" key="5">
    <source>
        <dbReference type="Proteomes" id="UP000252023"/>
    </source>
</evidence>
<evidence type="ECO:0000256" key="2">
    <source>
        <dbReference type="ARBA" id="ARBA00022840"/>
    </source>
</evidence>
<keyword evidence="1" id="KW-0547">Nucleotide-binding</keyword>
<dbReference type="InterPro" id="IPR003439">
    <property type="entry name" value="ABC_transporter-like_ATP-bd"/>
</dbReference>
<reference evidence="5" key="1">
    <citation type="submission" date="2018-07" db="EMBL/GenBank/DDBJ databases">
        <title>Genome sequencing of Paracoccus sp. SC2-6.</title>
        <authorList>
            <person name="Heo J."/>
            <person name="Kim S.-J."/>
            <person name="Kwon S.-W."/>
        </authorList>
    </citation>
    <scope>NUCLEOTIDE SEQUENCE [LARGE SCALE GENOMIC DNA]</scope>
    <source>
        <strain evidence="5">SC2-6</strain>
    </source>
</reference>
<accession>A0A344PJM5</accession>
<keyword evidence="2 4" id="KW-0067">ATP-binding</keyword>